<evidence type="ECO:0000256" key="13">
    <source>
        <dbReference type="ARBA" id="ARBA00023055"/>
    </source>
</evidence>
<comment type="subcellular location">
    <subcellularLocation>
        <location evidence="1">Cytoplasm</location>
    </subcellularLocation>
    <subcellularLocation>
        <location evidence="2">Lipid droplet</location>
    </subcellularLocation>
    <subcellularLocation>
        <location evidence="3">Secreted</location>
    </subcellularLocation>
</comment>
<keyword evidence="18" id="KW-0850">VLDL</keyword>
<keyword evidence="10" id="KW-0551">Lipid droplet</keyword>
<comment type="caution">
    <text evidence="19">Lacks conserved residue(s) required for the propagation of feature annotation.</text>
</comment>
<evidence type="ECO:0000313" key="24">
    <source>
        <dbReference type="Proteomes" id="UP000287033"/>
    </source>
</evidence>
<keyword evidence="20" id="KW-0175">Coiled coil</keyword>
<keyword evidence="16" id="KW-0325">Glycoprotein</keyword>
<dbReference type="InterPro" id="IPR001747">
    <property type="entry name" value="Vitellogenin_N"/>
</dbReference>
<feature type="domain" description="Vitellogenin" evidence="22">
    <location>
        <begin position="36"/>
        <end position="664"/>
    </location>
</feature>
<evidence type="ECO:0000256" key="21">
    <source>
        <dbReference type="SAM" id="SignalP"/>
    </source>
</evidence>
<dbReference type="PANTHER" id="PTHR13769:SF1">
    <property type="entry name" value="APOLIPOPROTEIN B-100"/>
    <property type="match status" value="1"/>
</dbReference>
<dbReference type="GO" id="GO:0042627">
    <property type="term" value="C:chylomicron"/>
    <property type="evidence" value="ECO:0007669"/>
    <property type="project" value="UniProtKB-KW"/>
</dbReference>
<dbReference type="GO" id="GO:0005811">
    <property type="term" value="C:lipid droplet"/>
    <property type="evidence" value="ECO:0007669"/>
    <property type="project" value="UniProtKB-SubCell"/>
</dbReference>
<dbReference type="Gene3D" id="1.25.10.20">
    <property type="entry name" value="Vitellinogen, superhelical"/>
    <property type="match status" value="1"/>
</dbReference>
<evidence type="ECO:0000256" key="11">
    <source>
        <dbReference type="ARBA" id="ARBA00022710"/>
    </source>
</evidence>
<dbReference type="GO" id="GO:0008201">
    <property type="term" value="F:heparin binding"/>
    <property type="evidence" value="ECO:0007669"/>
    <property type="project" value="UniProtKB-KW"/>
</dbReference>
<evidence type="ECO:0000256" key="6">
    <source>
        <dbReference type="ARBA" id="ARBA00022513"/>
    </source>
</evidence>
<dbReference type="SUPFAM" id="SSF56968">
    <property type="entry name" value="Lipovitellin-phosvitin complex, beta-sheet shell regions"/>
    <property type="match status" value="2"/>
</dbReference>
<dbReference type="Pfam" id="PF09172">
    <property type="entry name" value="Vit_open_b-sht"/>
    <property type="match status" value="1"/>
</dbReference>
<evidence type="ECO:0000256" key="18">
    <source>
        <dbReference type="ARBA" id="ARBA00023313"/>
    </source>
</evidence>
<dbReference type="GO" id="GO:0034361">
    <property type="term" value="C:very-low-density lipoprotein particle"/>
    <property type="evidence" value="ECO:0007669"/>
    <property type="project" value="UniProtKB-KW"/>
</dbReference>
<dbReference type="Gene3D" id="2.30.230.10">
    <property type="entry name" value="Lipovitellin, beta-sheet shell regions, chain A"/>
    <property type="match status" value="1"/>
</dbReference>
<evidence type="ECO:0000256" key="12">
    <source>
        <dbReference type="ARBA" id="ARBA00022729"/>
    </source>
</evidence>
<evidence type="ECO:0000256" key="19">
    <source>
        <dbReference type="PROSITE-ProRule" id="PRU00557"/>
    </source>
</evidence>
<dbReference type="GO" id="GO:0005319">
    <property type="term" value="F:lipid transporter activity"/>
    <property type="evidence" value="ECO:0007669"/>
    <property type="project" value="InterPro"/>
</dbReference>
<evidence type="ECO:0000256" key="15">
    <source>
        <dbReference type="ARBA" id="ARBA00023166"/>
    </source>
</evidence>
<evidence type="ECO:0000256" key="4">
    <source>
        <dbReference type="ARBA" id="ARBA00022448"/>
    </source>
</evidence>
<reference evidence="23 24" key="1">
    <citation type="journal article" date="2018" name="Nat. Ecol. Evol.">
        <title>Shark genomes provide insights into elasmobranch evolution and the origin of vertebrates.</title>
        <authorList>
            <person name="Hara Y"/>
            <person name="Yamaguchi K"/>
            <person name="Onimaru K"/>
            <person name="Kadota M"/>
            <person name="Koyanagi M"/>
            <person name="Keeley SD"/>
            <person name="Tatsumi K"/>
            <person name="Tanaka K"/>
            <person name="Motone F"/>
            <person name="Kageyama Y"/>
            <person name="Nozu R"/>
            <person name="Adachi N"/>
            <person name="Nishimura O"/>
            <person name="Nakagawa R"/>
            <person name="Tanegashima C"/>
            <person name="Kiyatake I"/>
            <person name="Matsumoto R"/>
            <person name="Murakumo K"/>
            <person name="Nishida K"/>
            <person name="Terakita A"/>
            <person name="Kuratani S"/>
            <person name="Sato K"/>
            <person name="Hyodo S Kuraku.S."/>
        </authorList>
    </citation>
    <scope>NUCLEOTIDE SEQUENCE [LARGE SCALE GENOMIC DNA]</scope>
</reference>
<organism evidence="23 24">
    <name type="scientific">Chiloscyllium punctatum</name>
    <name type="common">Brownbanded bambooshark</name>
    <name type="synonym">Hemiscyllium punctatum</name>
    <dbReference type="NCBI Taxonomy" id="137246"/>
    <lineage>
        <taxon>Eukaryota</taxon>
        <taxon>Metazoa</taxon>
        <taxon>Chordata</taxon>
        <taxon>Craniata</taxon>
        <taxon>Vertebrata</taxon>
        <taxon>Chondrichthyes</taxon>
        <taxon>Elasmobranchii</taxon>
        <taxon>Galeomorphii</taxon>
        <taxon>Galeoidea</taxon>
        <taxon>Orectolobiformes</taxon>
        <taxon>Hemiscylliidae</taxon>
        <taxon>Chiloscyllium</taxon>
    </lineage>
</organism>
<gene>
    <name evidence="23" type="ORF">chiPu_0008686</name>
</gene>
<dbReference type="EMBL" id="BEZZ01000292">
    <property type="protein sequence ID" value="GCC30238.1"/>
    <property type="molecule type" value="Genomic_DNA"/>
</dbReference>
<feature type="coiled-coil region" evidence="20">
    <location>
        <begin position="2260"/>
        <end position="2316"/>
    </location>
</feature>
<dbReference type="InterPro" id="IPR011030">
    <property type="entry name" value="Lipovitellin_superhlx_dom"/>
</dbReference>
<evidence type="ECO:0000313" key="23">
    <source>
        <dbReference type="EMBL" id="GCC30238.1"/>
    </source>
</evidence>
<dbReference type="SMART" id="SM01169">
    <property type="entry name" value="DUF1943"/>
    <property type="match status" value="1"/>
</dbReference>
<evidence type="ECO:0000256" key="5">
    <source>
        <dbReference type="ARBA" id="ARBA00022490"/>
    </source>
</evidence>
<evidence type="ECO:0000256" key="20">
    <source>
        <dbReference type="SAM" id="Coils"/>
    </source>
</evidence>
<dbReference type="InterPro" id="IPR015819">
    <property type="entry name" value="Lipid_transp_b-sht_shell"/>
</dbReference>
<dbReference type="GO" id="GO:0034362">
    <property type="term" value="C:low-density lipoprotein particle"/>
    <property type="evidence" value="ECO:0007669"/>
    <property type="project" value="UniProtKB-KW"/>
</dbReference>
<dbReference type="InterPro" id="IPR009454">
    <property type="entry name" value="Lipid_transpt_open_b-sht"/>
</dbReference>
<evidence type="ECO:0000256" key="10">
    <source>
        <dbReference type="ARBA" id="ARBA00022677"/>
    </source>
</evidence>
<feature type="signal peptide" evidence="21">
    <location>
        <begin position="1"/>
        <end position="21"/>
    </location>
</feature>
<keyword evidence="14" id="KW-0443">Lipid metabolism</keyword>
<protein>
    <recommendedName>
        <fullName evidence="22">Vitellogenin domain-containing protein</fullName>
    </recommendedName>
</protein>
<dbReference type="Proteomes" id="UP000287033">
    <property type="component" value="Unassembled WGS sequence"/>
</dbReference>
<proteinExistence type="predicted"/>
<dbReference type="OMA" id="QIAYNME"/>
<comment type="caution">
    <text evidence="23">The sequence shown here is derived from an EMBL/GenBank/DDBJ whole genome shotgun (WGS) entry which is preliminary data.</text>
</comment>
<sequence length="4652" mass="527700">MSFIMKLCFLLLFGCVVLTQGKSEDRRTCSKQKTRFKNLKTYIYNYEAETSNGIDGTEYSRSGVRISCRVELEVPQYCAYTLRVNACNLREVQSISPDGKPVFELSRNSEEFQQAMSKYELKFTTVHGHLDVNLYPNKSEPTNILNIKRGIISTLLVPVESDEDVQTFNTPTVYGNCTSEVTVNSRAGSVATHITTGRDLTACNRFTPIAEHRSPLALITGLHVPVVNLLSSYQSCSYSLDTKKHIKEATCNEKHMLSPLTPGEQYGAVSYVKQTLKLENLIATNNRHFTKDESIIRKELALEHTESRVKNADSATLALQNLVSLSESGQDEERASLFQTFVVELRKLEKDALEAALPTFYKIEVPRPVTTQALLQCGTPECFSAILKLLQNEPVPPLVADAVTYAIALMASPSESRISDVLDQAKVRQTRGTFYALSHVVRKFYEETQSVVPELKAVANYLMSILGSDCSGDADMIYLTLKALGNMGQAMENANPEIQKTLIRCANNAKVSSNIQQAAVQAFRKMNLADESRNALLRIYTDEKSSVLKRLGAYLIVMKDPSSANLRRIIRNLKEIKNEQVESFVSTYLRNILKSESPAVQVLQKKLSDSLEDNKIRPPRNVKGLSRNYDLYKKFKIPRVKNPLEAGLQSNVIFEPEKDMPSAVMLETTLNIFGQSIDFFELGLDGSGFEPSLEALFGPKGIFPNSAMKALYWVDGKVPEKVSQILFNWFGINKEVEESNQNLMKELSQNIKDMIKELESQTPEVHAFLRIFGNELGYVKGSDFKLLGQMMSKSFQLFRSLPAKLNLALQKGMFAHYIFMDSQFNLPTGAGLPLKLSMSGTIGAGGKAGIKYEGKKIEGLIKPKVAIELVAQMGVSVPNFVRNGIQLNANLYHESSFEARIGMNNNQIKLSIPAPKEQAKLLNIRYRRSLIHNIKTNKIESLFNNEEAWSECKTLLPMFDICSKRRHTETGLLMKAPSYPLMEESRLVVYVRPKGTVESFSASATYQTQTINEDLEHSVTFVVQAEGTENMEVSAEIKYNANKQVLTGDVQIPKFDLEVGVKLGAEDKSASTRNAYIVKFDVTNKKVPEVTLVGRASYDNERKDLSLEYLFNIPNFDINANIGTQIRLPSDEWFTALNVEASIPHLKASHETNFKYGVKNIQVAWSSDVSSDLKPINEKITNIKTLDMSEYRHTINGYRDSFLESKVPQTDMTVRHIVLKLFKAINNLLQKSDKLQVLQKIDFKEIETYLTLPENLYLKSYGSIAGTFSNEKKTIEVPIPFGGTEREYPFYSKLMDLKLMLTKMLGGQLNENDNPPTTSTPTITIPKTYNLQIPLIKRLQFSTNMNSNYYNCSSKFTAEYNSKKDRRKYSTKVDIQAVSAFDFLSYHLTGETLLNQQTKDTFTLNVASKFQHKLLESQIKFNLMNQTKTEMNYEWDAVSNLGIEASLHSSFKVANEYSLVKIDGTANGVLNISSYDSTWTYRMSQMIDRNTVEFSGDSASNFNSALIQVNNKMVNSYKNNIFKFESTTDGSCLHLKNVIGVTASTEKFELICNTSSHSDNGDVSSKIKLTHDIAELKMENNLIAELFGVSLKTEDELTYDNDQLYLLLKTEGKYNQMAATNSLSLSVLEKHVVAEHKWNAQYYAKMFQNSLIGTFNKDGLEVKSNTGFPGVTNVGILKIANSGLSTEVNSSIEIYPFIVKQKFKTIINQDGAVMTIGINDQTNNLINLNIEGKAKSTGINANSFYSSVTWETNATNSIDLQFNKENGLILHTKTEAFFKEAQFNHVHHLVIGSWTLAALDTVEAGSSSDSSIKYQQRSVLRMQPFMASISFDNRFNHQQLIASHNMQLSLEPLKFEFQGELTGSQDENHVDHRYILKCADWKALLSANTTGKLESMKVNQMLNLEINGFSAKFLSDALFKAGALQFHNKVLSTAIPFVFAFEADTSAKGLINVWGFHNGELNNKIQMKAEPLALALHHNFKGTSEHKVPDQRLLKSLLESNLNVLFIPTEQTSKWALKSQLNNNTYMQTIDAYNNPEKIGIDIANTAEVDFSFLVPLKEVYFLPFDMPNSVDLSELQKFQISGNLNYDKNGNVHVINIPFLKNLSLHLKSFLKSIQNHLKEIKVNQFVQQCKKGLGQMNDFIKDVNLDITFNDARDRLLALVTENQLVERFQFVLMEFHNSTFTTLYEVISYLKECDKTELKEAAENVINLIVKMLQQITKTSDRAINTILQFLQKYDLKSLKNDIADWIHEFGANYQIKAQLQDMLQELQMQIKNITFQEITNELRKLINFNAIIEKLEQYLNALNHETKKVIENMHKGLSWLVEHYEIDDKISSINVEIQKVITAYKIDFLAQNVLNETMNLIKTLKVKNTIQGVITTLKKILVKSHIDRAVQYIDKAIEQIELYDYQALVDKVNEFFTTIITYLRQFDYNDFVSQTNAQIQNIINTVKDKMEEVELSQKVKALNKSIQEIQLIFMNYAVQLKQKNFNELINPLTDVLRSIALSLRSFVEAIYGDKIEKLFDQMSRMNISEELQRVWGVAVDYWNVFIVHLSNTYDETVKEISNFAEKFQITEIVDQVLKYLEEGFTVPELDIGFMSVPQFEISIRAFRMAEFDTPSFTVPLTDLRIQSYHVNLKDLHNINITAKITIPSFVILDLVTVPDFTIDFEKMKNLTVTFIKNVWNFDFSIGEFNMFSDLSFLNITLPDVKFPEIDLSALYMPDIKIPKVDLDNFMLDDIKIPEFQLPHIPYEVSVPAFGKLTGTFTINCPIYGLHTSFGIHNTTVVQNSHKALAFITAKSKSSINILSFDFEANAQLSSPEQTQLELSERITLHHSAINVAHMGDLTFTTPSVISTAKTNITITTEAYNAELINTLKGTKMETHYKHKLTIPRQPFSSRISLRNIVQTSVDETNAALSVTTFGNGKLNFQNFSDEGTHKSELKLNLNALALVITFLGDTNTKYVTLKETFKTEIFSSFNAKFNLNAETNLDRFVHCVISANGKADLAMLKMELVGSHRSELNGLAIGPVENSFHFTAEPFAIDFRAKNNANVKLSFPFTLTGKIEYMNNYALTLNPNEQQFSWQVNSSFNQYRYMHDIFGGNSEESINIHLRLNGDASLDFLALPVSIPICSLLPCITRKPPVVTFSLWEQTGLKSFLKTTEQSISLSIKTEYKKNKDFHNFKLNMKPVYNQINDYLLFFDARFEQARNRSLNLLQKAVSGTLQGNPSGKMLHVPGYTIPGLKIEVSPYRLEIPTFRFVTARRIITSMFRLPIINFIMPSYTFVIPSPELILEHIPQSLYTLTFPKIKMPRVQDIIKIPAMGNLTSDFSLKSSLVTLNSHVELFNQTDITARYSVSSSSTFTSNFKVEGTTSMARRRGLKLATTISVDHDIIRGNHNSTINLTKRNVQGSVSTVVSIKHDTLDLTFKHELKGKAKSKPNLLSKMSLDYRLSMPLKINVQGNASHSVTLADITSSLNLETSTNAHIEGTVQSINNFSGRLNSGSSIYLDSNNIHSNVKLELGSSIDTASGNFWKIATNENFTMEASTAHLIAVLDHSADNFIKYVPTINTTGHQKSKITLELSFWSLASELQSEIYQLNNGLHLADIQHDVAVTVEPTTQEVKWNNNGHLFSVAFSDKVEMLNNEEKMHLGMTGSLQGYLDFLKEIELPIYEKSLWDILKFDLTTSEEKQQYLNVSASIDLMKNENYLIIPLPVQVVADGLKINIPEITLRVPDAIKNAPEMIANNLFPQMEKNHIPNEVEVPEIKIPLINIIVPSYKFQLSELKLPRVIITPQFTVPYTTLQVPSYTINLTNIVIPSDINVHPFDILLPHLIAVNISNVSLHSAYTELKQYLTVSKFKITISQFTLPKSFGNYLDLDLITKQIADFELPTITIPAKTVEIPALKSALPLALVLPSFKSFTGKVNVLSPIYNTSWTTTVKSDQNKADILTALVEATSSSTLRFLEYDLSANITLRNINNTYNLLETYALSHPDLSVDWQQNCIFDYFGLASYLKIDVKSPTFTDLSIWMWENNGRISSSVSSPSTGFLGMIIEKKKPNVLYAKLYVHKPKSSDLVILDSKVSLENPENIQVEFNWSNNITSDMANGLKDRIPKMIQAIYNCVNKYHTEHLGIEMSAVSSKAKDMVKQNVDKIYRKAINDLKELDGQLQSTVDRFSSEYQSLKETTNKFYKGAAAKVTNVDIEQEVTTLLDMISNLTKEYQTKLKDLISEAIKFLKYTKLQLPGLGSQFTGQELYNKSIDQATQFMNKFNNFIKVDLKNAVKYVKRFEMRFPSNDTIVKVSEVLSLIGTFLKEVEMNMLELLSIMNSLDVEQYLNSITQADLVTINFNSVKAQVIQLYNETVNFPYADQLQSNADHLKEYLLKLVEENEVFLPEKIREAGFHMVPFFDEYIPQSLFNYTEKYKEIEDKLIEWLNRLMKYIKDEGPRIIDTSVKHVNSLKHEVTKFMANSTVFFNDYFKVKQAYFQEISEKVIPNYFQAAKNVLGDVFAEIKNNTVSYKRTIKTKLDEAIVYLNGSYENAIAQAKYTVDWFIENWNQFTEYLFRFLEQIANKLTDEMKSYVQMQPEQLIINVPNHLNWKSFDDMPHLKEGTLNHLNVTISKERQAFQRTWERVMGNYQKDKKMLKGKTSKSNKSTF</sequence>
<keyword evidence="7" id="KW-0964">Secreted</keyword>
<dbReference type="STRING" id="137246.A0A401SIL8"/>
<feature type="chain" id="PRO_5019429381" description="Vitellogenin domain-containing protein" evidence="21">
    <location>
        <begin position="22"/>
        <end position="4652"/>
    </location>
</feature>
<evidence type="ECO:0000256" key="17">
    <source>
        <dbReference type="ARBA" id="ARBA00023221"/>
    </source>
</evidence>
<keyword evidence="9" id="KW-0358">Heparin-binding</keyword>
<keyword evidence="8" id="KW-0153">Cholesterol metabolism</keyword>
<dbReference type="OrthoDB" id="6484170at2759"/>
<evidence type="ECO:0000256" key="16">
    <source>
        <dbReference type="ARBA" id="ARBA00023180"/>
    </source>
</evidence>
<dbReference type="GO" id="GO:0005737">
    <property type="term" value="C:cytoplasm"/>
    <property type="evidence" value="ECO:0007669"/>
    <property type="project" value="UniProtKB-SubCell"/>
</dbReference>
<evidence type="ECO:0000256" key="1">
    <source>
        <dbReference type="ARBA" id="ARBA00004496"/>
    </source>
</evidence>
<evidence type="ECO:0000256" key="9">
    <source>
        <dbReference type="ARBA" id="ARBA00022674"/>
    </source>
</evidence>
<feature type="disulfide bond" evidence="19">
    <location>
        <begin position="177"/>
        <end position="203"/>
    </location>
</feature>
<keyword evidence="12 21" id="KW-0732">Signal</keyword>
<dbReference type="InterPro" id="IPR015816">
    <property type="entry name" value="Vitellinogen_b-sht_N"/>
</dbReference>
<dbReference type="InterPro" id="IPR015817">
    <property type="entry name" value="Vitellinogen_open_b-sht_sub1"/>
</dbReference>
<dbReference type="Pfam" id="PF06448">
    <property type="entry name" value="DUF1081"/>
    <property type="match status" value="1"/>
</dbReference>
<keyword evidence="4" id="KW-0813">Transport</keyword>
<keyword evidence="19" id="KW-1015">Disulfide bond</keyword>
<evidence type="ECO:0000259" key="22">
    <source>
        <dbReference type="PROSITE" id="PS51211"/>
    </source>
</evidence>
<evidence type="ECO:0000256" key="3">
    <source>
        <dbReference type="ARBA" id="ARBA00004613"/>
    </source>
</evidence>
<dbReference type="PROSITE" id="PS51211">
    <property type="entry name" value="VITELLOGENIN"/>
    <property type="match status" value="1"/>
</dbReference>
<keyword evidence="6" id="KW-0162">Chylomicron</keyword>
<name>A0A401SIL8_CHIPU</name>
<dbReference type="GO" id="GO:0008203">
    <property type="term" value="P:cholesterol metabolic process"/>
    <property type="evidence" value="ECO:0007669"/>
    <property type="project" value="UniProtKB-KW"/>
</dbReference>
<evidence type="ECO:0000256" key="14">
    <source>
        <dbReference type="ARBA" id="ARBA00023098"/>
    </source>
</evidence>
<dbReference type="Gene3D" id="2.20.80.10">
    <property type="entry name" value="Lipovitellin-phosvitin complex, chain A, domain 4"/>
    <property type="match status" value="1"/>
</dbReference>
<keyword evidence="11" id="KW-0427">LDL</keyword>
<evidence type="ECO:0000256" key="2">
    <source>
        <dbReference type="ARBA" id="ARBA00004502"/>
    </source>
</evidence>
<dbReference type="FunFam" id="2.30.230.10:FF:000003">
    <property type="entry name" value="Apolipoprotein B"/>
    <property type="match status" value="1"/>
</dbReference>
<dbReference type="SUPFAM" id="SSF48431">
    <property type="entry name" value="Lipovitellin-phosvitin complex, superhelical domain"/>
    <property type="match status" value="1"/>
</dbReference>
<keyword evidence="15" id="KW-1207">Sterol metabolism</keyword>
<accession>A0A401SIL8</accession>
<dbReference type="InterPro" id="IPR015255">
    <property type="entry name" value="Vitellinogen_open_b-sht"/>
</dbReference>
<dbReference type="InterPro" id="IPR052418">
    <property type="entry name" value="Apolipoprotein_B"/>
</dbReference>
<dbReference type="SMART" id="SM00638">
    <property type="entry name" value="LPD_N"/>
    <property type="match status" value="1"/>
</dbReference>
<keyword evidence="5" id="KW-0963">Cytoplasm</keyword>
<keyword evidence="13" id="KW-0445">Lipid transport</keyword>
<dbReference type="Pfam" id="PF01347">
    <property type="entry name" value="Vitellogenin_N"/>
    <property type="match status" value="1"/>
</dbReference>
<dbReference type="Gene3D" id="2.20.50.20">
    <property type="entry name" value="Lipovitellin. Chain A, domain 3"/>
    <property type="match status" value="1"/>
</dbReference>
<keyword evidence="17" id="KW-0753">Steroid metabolism</keyword>
<keyword evidence="24" id="KW-1185">Reference proteome</keyword>
<evidence type="ECO:0000256" key="8">
    <source>
        <dbReference type="ARBA" id="ARBA00022548"/>
    </source>
</evidence>
<dbReference type="PANTHER" id="PTHR13769">
    <property type="entry name" value="APOLIPOPROTEIN B"/>
    <property type="match status" value="1"/>
</dbReference>
<evidence type="ECO:0000256" key="7">
    <source>
        <dbReference type="ARBA" id="ARBA00022525"/>
    </source>
</evidence>